<keyword evidence="3" id="KW-1185">Reference proteome</keyword>
<evidence type="ECO:0000313" key="2">
    <source>
        <dbReference type="EMBL" id="CAJ0726039.1"/>
    </source>
</evidence>
<name>A0ABM9IPE8_RALPI</name>
<proteinExistence type="predicted"/>
<keyword evidence="1" id="KW-1133">Transmembrane helix</keyword>
<dbReference type="EMBL" id="CATWFT010000008">
    <property type="protein sequence ID" value="CAJ0726039.1"/>
    <property type="molecule type" value="Genomic_DNA"/>
</dbReference>
<evidence type="ECO:0000313" key="3">
    <source>
        <dbReference type="Proteomes" id="UP001189303"/>
    </source>
</evidence>
<dbReference type="RefSeq" id="WP_012763074.1">
    <property type="nucleotide sequence ID" value="NZ_CATWFT010000008.1"/>
</dbReference>
<reference evidence="2 3" key="1">
    <citation type="submission" date="2023-07" db="EMBL/GenBank/DDBJ databases">
        <authorList>
            <person name="Peeters C."/>
        </authorList>
    </citation>
    <scope>NUCLEOTIDE SEQUENCE [LARGE SCALE GENOMIC DNA]</scope>
    <source>
        <strain evidence="2 3">R-38712</strain>
    </source>
</reference>
<dbReference type="Proteomes" id="UP001189303">
    <property type="component" value="Unassembled WGS sequence"/>
</dbReference>
<keyword evidence="1" id="KW-0812">Transmembrane</keyword>
<sequence length="236" mass="26865">MLDLSAIPYKSVIGALGGLATLWTGISVRRQRRRAAASDGARRALANALQLEVYARSTWDLIVGNHLGREVGAPAGSKYRYDFAMPQLADCASTGDGARHVRLEAIWRDLQQMVIDVNHDVDENFYSDFSGPYEALAVLERRAYHVADQALKLARQYRQQFGLPRRQLGERERRIEQHILDQVIANGRRPFALNLPARVRYGLAVRRCSETPPRQSFRPKWKSVTRLLRRIFRPGT</sequence>
<feature type="transmembrane region" description="Helical" evidence="1">
    <location>
        <begin position="6"/>
        <end position="26"/>
    </location>
</feature>
<protein>
    <submittedName>
        <fullName evidence="2">Uncharacterized protein</fullName>
    </submittedName>
</protein>
<accession>A0ABM9IPE8</accession>
<evidence type="ECO:0000256" key="1">
    <source>
        <dbReference type="SAM" id="Phobius"/>
    </source>
</evidence>
<organism evidence="2 3">
    <name type="scientific">Ralstonia pickettii</name>
    <name type="common">Burkholderia pickettii</name>
    <dbReference type="NCBI Taxonomy" id="329"/>
    <lineage>
        <taxon>Bacteria</taxon>
        <taxon>Pseudomonadati</taxon>
        <taxon>Pseudomonadota</taxon>
        <taxon>Betaproteobacteria</taxon>
        <taxon>Burkholderiales</taxon>
        <taxon>Burkholderiaceae</taxon>
        <taxon>Ralstonia</taxon>
    </lineage>
</organism>
<keyword evidence="1" id="KW-0472">Membrane</keyword>
<comment type="caution">
    <text evidence="2">The sequence shown here is derived from an EMBL/GenBank/DDBJ whole genome shotgun (WGS) entry which is preliminary data.</text>
</comment>
<gene>
    <name evidence="2" type="ORF">R38712_02911</name>
</gene>